<keyword evidence="2" id="KW-1003">Cell membrane</keyword>
<accession>A0ABC8M4X8</accession>
<protein>
    <recommendedName>
        <fullName evidence="4">Protein kinase domain-containing protein</fullName>
    </recommendedName>
</protein>
<proteinExistence type="predicted"/>
<feature type="region of interest" description="Disordered" evidence="3">
    <location>
        <begin position="501"/>
        <end position="523"/>
    </location>
</feature>
<reference evidence="5 6" key="1">
    <citation type="submission" date="2022-03" db="EMBL/GenBank/DDBJ databases">
        <authorList>
            <person name="Macdonald S."/>
            <person name="Ahmed S."/>
            <person name="Newling K."/>
        </authorList>
    </citation>
    <scope>NUCLEOTIDE SEQUENCE [LARGE SCALE GENOMIC DNA]</scope>
</reference>
<keyword evidence="6" id="KW-1185">Reference proteome</keyword>
<dbReference type="AlphaFoldDB" id="A0ABC8M4X8"/>
<evidence type="ECO:0000256" key="1">
    <source>
        <dbReference type="ARBA" id="ARBA00004236"/>
    </source>
</evidence>
<gene>
    <name evidence="5" type="ORF">ERUC_LOCUS43793</name>
</gene>
<dbReference type="SUPFAM" id="SSF56112">
    <property type="entry name" value="Protein kinase-like (PK-like)"/>
    <property type="match status" value="1"/>
</dbReference>
<name>A0ABC8M4X8_ERUVS</name>
<sequence length="553" mass="60544">MVLGCFPLKKKKRGGSVSMRRLDLEESKPIALPEPPKPPSRNLQSAPPSFRTRVKPVHSSNGETSSNRTRVMSAPSSIHGTAERDLLAGVYHEEQQDEQSKDPRISTKEPTPQPQPLPLPSPRTGSSLKNWGSFKSFNGSSGRLSSSAVSGPLPLPPSGSVRSFSYDEVVSACSAFATDRCVSEGLSSVMYMASFGDEAASTTNLKKVEATVVRLHVVTQSIREFTNEVNTLASLQHQNLCKLVGYHARDGSDTRMLVYERLALGSLDRLLHGRSDGPPLDWNTRMKIALCAAQGLTFLHEEGPFQAMYNEFLTANIQVDKDFSAKLSGYGCVGHAPETETSNSSALANLSVETLERGVLTPKSNVWSYGIVLLEMLTGRKNMDGSYPKEERNLVKWSKAFLADDCRLSLIMDPQLKGRFPAKAARSIADIAQRCLQVEPSERPTMRNIVDQLKIIQDMKYSCRFPLREPAPVAVRKHMGRSSSLNTIIWTPGVAASAAAAPRSSFSPSPPARRPSVSPTRGRGLVFPPVFPGRVCSSLEEMSREEVRRLSSC</sequence>
<dbReference type="InterPro" id="IPR001245">
    <property type="entry name" value="Ser-Thr/Tyr_kinase_cat_dom"/>
</dbReference>
<dbReference type="InterPro" id="IPR000719">
    <property type="entry name" value="Prot_kinase_dom"/>
</dbReference>
<feature type="domain" description="Protein kinase" evidence="4">
    <location>
        <begin position="176"/>
        <end position="455"/>
    </location>
</feature>
<dbReference type="InterPro" id="IPR011009">
    <property type="entry name" value="Kinase-like_dom_sf"/>
</dbReference>
<dbReference type="Gene3D" id="1.10.510.10">
    <property type="entry name" value="Transferase(Phosphotransferase) domain 1"/>
    <property type="match status" value="1"/>
</dbReference>
<comment type="caution">
    <text evidence="5">The sequence shown here is derived from an EMBL/GenBank/DDBJ whole genome shotgun (WGS) entry which is preliminary data.</text>
</comment>
<evidence type="ECO:0000313" key="5">
    <source>
        <dbReference type="EMBL" id="CAH8391310.1"/>
    </source>
</evidence>
<feature type="compositionally biased region" description="Basic and acidic residues" evidence="3">
    <location>
        <begin position="93"/>
        <end position="107"/>
    </location>
</feature>
<feature type="compositionally biased region" description="Polar residues" evidence="3">
    <location>
        <begin position="58"/>
        <end position="79"/>
    </location>
</feature>
<dbReference type="Pfam" id="PF07714">
    <property type="entry name" value="PK_Tyr_Ser-Thr"/>
    <property type="match status" value="1"/>
</dbReference>
<feature type="compositionally biased region" description="Pro residues" evidence="3">
    <location>
        <begin position="111"/>
        <end position="121"/>
    </location>
</feature>
<evidence type="ECO:0000256" key="2">
    <source>
        <dbReference type="ARBA" id="ARBA00022475"/>
    </source>
</evidence>
<comment type="subcellular location">
    <subcellularLocation>
        <location evidence="1">Cell membrane</location>
    </subcellularLocation>
</comment>
<dbReference type="PANTHER" id="PTHR45621">
    <property type="entry name" value="OS01G0588500 PROTEIN-RELATED"/>
    <property type="match status" value="1"/>
</dbReference>
<dbReference type="EMBL" id="CAKOAT010941820">
    <property type="protein sequence ID" value="CAH8391310.1"/>
    <property type="molecule type" value="Genomic_DNA"/>
</dbReference>
<feature type="region of interest" description="Disordered" evidence="3">
    <location>
        <begin position="11"/>
        <end position="80"/>
    </location>
</feature>
<dbReference type="Gene3D" id="3.30.200.20">
    <property type="entry name" value="Phosphorylase Kinase, domain 1"/>
    <property type="match status" value="1"/>
</dbReference>
<evidence type="ECO:0000313" key="6">
    <source>
        <dbReference type="Proteomes" id="UP001642260"/>
    </source>
</evidence>
<organism evidence="5 6">
    <name type="scientific">Eruca vesicaria subsp. sativa</name>
    <name type="common">Garden rocket</name>
    <name type="synonym">Eruca sativa</name>
    <dbReference type="NCBI Taxonomy" id="29727"/>
    <lineage>
        <taxon>Eukaryota</taxon>
        <taxon>Viridiplantae</taxon>
        <taxon>Streptophyta</taxon>
        <taxon>Embryophyta</taxon>
        <taxon>Tracheophyta</taxon>
        <taxon>Spermatophyta</taxon>
        <taxon>Magnoliopsida</taxon>
        <taxon>eudicotyledons</taxon>
        <taxon>Gunneridae</taxon>
        <taxon>Pentapetalae</taxon>
        <taxon>rosids</taxon>
        <taxon>malvids</taxon>
        <taxon>Brassicales</taxon>
        <taxon>Brassicaceae</taxon>
        <taxon>Brassiceae</taxon>
        <taxon>Eruca</taxon>
    </lineage>
</organism>
<dbReference type="Proteomes" id="UP001642260">
    <property type="component" value="Unassembled WGS sequence"/>
</dbReference>
<dbReference type="PROSITE" id="PS50011">
    <property type="entry name" value="PROTEIN_KINASE_DOM"/>
    <property type="match status" value="1"/>
</dbReference>
<evidence type="ECO:0000256" key="3">
    <source>
        <dbReference type="SAM" id="MobiDB-lite"/>
    </source>
</evidence>
<dbReference type="GO" id="GO:0005886">
    <property type="term" value="C:plasma membrane"/>
    <property type="evidence" value="ECO:0007669"/>
    <property type="project" value="UniProtKB-SubCell"/>
</dbReference>
<feature type="region of interest" description="Disordered" evidence="3">
    <location>
        <begin position="93"/>
        <end position="132"/>
    </location>
</feature>
<evidence type="ECO:0000259" key="4">
    <source>
        <dbReference type="PROSITE" id="PS50011"/>
    </source>
</evidence>
<dbReference type="InterPro" id="IPR050823">
    <property type="entry name" value="Plant_Ser_Thr_Prot_Kinase"/>
</dbReference>
<feature type="compositionally biased region" description="Polar residues" evidence="3">
    <location>
        <begin position="123"/>
        <end position="132"/>
    </location>
</feature>
<keyword evidence="2" id="KW-0472">Membrane</keyword>